<dbReference type="NCBIfam" id="NF041366">
    <property type="entry name" value="GntA_guanitoxin"/>
    <property type="match status" value="1"/>
</dbReference>
<gene>
    <name evidence="1" type="primary">gntA</name>
    <name evidence="1" type="ORF">WAB15_37885</name>
</gene>
<reference evidence="1 2" key="1">
    <citation type="submission" date="2024-03" db="EMBL/GenBank/DDBJ databases">
        <title>The complete genome of Streptomyces sirii sp.nov.</title>
        <authorList>
            <person name="Zakalyukina Y.V."/>
            <person name="Belik A.R."/>
            <person name="Biryukov M.V."/>
            <person name="Baturina O.A."/>
            <person name="Kabilov M.R."/>
        </authorList>
    </citation>
    <scope>NUCLEOTIDE SEQUENCE [LARGE SCALE GENOMIC DNA]</scope>
    <source>
        <strain evidence="1 2">BP-8</strain>
    </source>
</reference>
<dbReference type="Pfam" id="PF08892">
    <property type="entry name" value="YqcI_YcgG"/>
    <property type="match status" value="1"/>
</dbReference>
<sequence>MMTETTERHAAVRAELERFLQTPEFSCLGARAALKRGTITHRHYRRMGEPASARDNHRDLVAYVEEVRPQLSDQSFRTFVATFDEPGPVDELAYEGLIWQHLQLMHDIDSRTYGLDTGASSDPDRANFGFHAGGHAFFVVGMHPGSSRTSRRFSAPAIAFNSLAQFMLLGEKFYSMQDAIRRREERHNGSVNPSFTVYEYEQPARHFSGRFTEADWKCPYVARHEPATEDYTEGLMQHKR</sequence>
<dbReference type="InterPro" id="IPR014988">
    <property type="entry name" value="Uncharacterised_YqcI/YcgG"/>
</dbReference>
<dbReference type="PANTHER" id="PTHR40045">
    <property type="entry name" value="YCGG FAMILY PROTEIN"/>
    <property type="match status" value="1"/>
</dbReference>
<proteinExistence type="predicted"/>
<protein>
    <submittedName>
        <fullName evidence="1">Guanitoxin biosynthesis heme-dependent pre-guanitoxin N-hydroxylase GntA</fullName>
    </submittedName>
</protein>
<organism evidence="1 2">
    <name type="scientific">Streptomyces sirii</name>
    <dbReference type="NCBI Taxonomy" id="3127701"/>
    <lineage>
        <taxon>Bacteria</taxon>
        <taxon>Bacillati</taxon>
        <taxon>Actinomycetota</taxon>
        <taxon>Actinomycetes</taxon>
        <taxon>Kitasatosporales</taxon>
        <taxon>Streptomycetaceae</taxon>
        <taxon>Streptomyces</taxon>
    </lineage>
</organism>
<dbReference type="Proteomes" id="UP001626628">
    <property type="component" value="Chromosome"/>
</dbReference>
<dbReference type="RefSeq" id="WP_407289098.1">
    <property type="nucleotide sequence ID" value="NZ_CP147982.1"/>
</dbReference>
<dbReference type="PANTHER" id="PTHR40045:SF1">
    <property type="entry name" value="YQCI_YCGG FAMILY PROTEIN"/>
    <property type="match status" value="1"/>
</dbReference>
<name>A0ABZ2QYI4_9ACTN</name>
<dbReference type="EMBL" id="CP147982">
    <property type="protein sequence ID" value="WXK81321.1"/>
    <property type="molecule type" value="Genomic_DNA"/>
</dbReference>
<evidence type="ECO:0000313" key="2">
    <source>
        <dbReference type="Proteomes" id="UP001626628"/>
    </source>
</evidence>
<keyword evidence="2" id="KW-1185">Reference proteome</keyword>
<evidence type="ECO:0000313" key="1">
    <source>
        <dbReference type="EMBL" id="WXK81321.1"/>
    </source>
</evidence>
<accession>A0ABZ2QYI4</accession>